<protein>
    <recommendedName>
        <fullName evidence="11">Mevalonate kinase</fullName>
        <shortName evidence="11">MK</shortName>
        <shortName evidence="11">MVK</shortName>
        <ecNumber evidence="11">2.7.1.36</ecNumber>
    </recommendedName>
</protein>
<keyword evidence="3 11" id="KW-0808">Transferase</keyword>
<reference evidence="14 15" key="1">
    <citation type="journal article" date="2014" name="Genome Announc.">
        <title>Draft Genome Sequence of the Sulfolobales Archaeon AZ1, Obtained through Metagenomic Analysis of a Mexican Hot Spring.</title>
        <authorList>
            <person name="Servin-Garciduenas L.E."/>
            <person name="Martinez-Romero E."/>
        </authorList>
    </citation>
    <scope>NUCLEOTIDE SEQUENCE [LARGE SCALE GENOMIC DNA]</scope>
    <source>
        <strain evidence="14">AZ1-illumnia</strain>
    </source>
</reference>
<keyword evidence="8 11" id="KW-0443">Lipid metabolism</keyword>
<dbReference type="PANTHER" id="PTHR43290">
    <property type="entry name" value="MEVALONATE KINASE"/>
    <property type="match status" value="1"/>
</dbReference>
<dbReference type="InterPro" id="IPR036554">
    <property type="entry name" value="GHMP_kinase_C_sf"/>
</dbReference>
<dbReference type="EC" id="2.7.1.36" evidence="11"/>
<keyword evidence="5 11" id="KW-0418">Kinase</keyword>
<feature type="active site" description="Proton acceptor" evidence="11">
    <location>
        <position position="149"/>
    </location>
</feature>
<evidence type="ECO:0000259" key="13">
    <source>
        <dbReference type="Pfam" id="PF08544"/>
    </source>
</evidence>
<dbReference type="SUPFAM" id="SSF54211">
    <property type="entry name" value="Ribosomal protein S5 domain 2-like"/>
    <property type="match status" value="1"/>
</dbReference>
<evidence type="ECO:0000256" key="4">
    <source>
        <dbReference type="ARBA" id="ARBA00022741"/>
    </source>
</evidence>
<dbReference type="AlphaFoldDB" id="W7KNZ9"/>
<comment type="caution">
    <text evidence="14">The sequence shown here is derived from an EMBL/GenBank/DDBJ whole genome shotgun (WGS) entry which is preliminary data.</text>
</comment>
<evidence type="ECO:0000256" key="1">
    <source>
        <dbReference type="ARBA" id="ARBA00022490"/>
    </source>
</evidence>
<comment type="subcellular location">
    <subcellularLocation>
        <location evidence="11">Cytoplasm</location>
    </subcellularLocation>
</comment>
<evidence type="ECO:0000256" key="2">
    <source>
        <dbReference type="ARBA" id="ARBA00022516"/>
    </source>
</evidence>
<dbReference type="InterPro" id="IPR006205">
    <property type="entry name" value="Mev_gal_kin"/>
</dbReference>
<comment type="caution">
    <text evidence="11">Lacks conserved residue(s) required for the propagation of feature annotation.</text>
</comment>
<keyword evidence="7 11" id="KW-0460">Magnesium</keyword>
<keyword evidence="6 11" id="KW-0067">ATP-binding</keyword>
<comment type="catalytic activity">
    <reaction evidence="11">
        <text>(R)-mevalonate + ATP = (R)-5-phosphomevalonate + ADP + H(+)</text>
        <dbReference type="Rhea" id="RHEA:17065"/>
        <dbReference type="ChEBI" id="CHEBI:15378"/>
        <dbReference type="ChEBI" id="CHEBI:30616"/>
        <dbReference type="ChEBI" id="CHEBI:36464"/>
        <dbReference type="ChEBI" id="CHEBI:58146"/>
        <dbReference type="ChEBI" id="CHEBI:456216"/>
        <dbReference type="EC" id="2.7.1.36"/>
    </reaction>
</comment>
<evidence type="ECO:0000256" key="5">
    <source>
        <dbReference type="ARBA" id="ARBA00022777"/>
    </source>
</evidence>
<evidence type="ECO:0000313" key="14">
    <source>
        <dbReference type="EMBL" id="EWG07783.1"/>
    </source>
</evidence>
<dbReference type="Gene3D" id="3.30.70.890">
    <property type="entry name" value="GHMP kinase, C-terminal domain"/>
    <property type="match status" value="1"/>
</dbReference>
<dbReference type="InterPro" id="IPR014721">
    <property type="entry name" value="Ribsml_uS5_D2-typ_fold_subgr"/>
</dbReference>
<proteinExistence type="inferred from homology"/>
<dbReference type="Gene3D" id="3.30.230.10">
    <property type="match status" value="1"/>
</dbReference>
<dbReference type="NCBIfam" id="TIGR00549">
    <property type="entry name" value="mevalon_kin"/>
    <property type="match status" value="1"/>
</dbReference>
<evidence type="ECO:0000256" key="3">
    <source>
        <dbReference type="ARBA" id="ARBA00022679"/>
    </source>
</evidence>
<dbReference type="GO" id="GO:0004496">
    <property type="term" value="F:mevalonate kinase activity"/>
    <property type="evidence" value="ECO:0007669"/>
    <property type="project" value="UniProtKB-UniRule"/>
</dbReference>
<dbReference type="GO" id="GO:0019287">
    <property type="term" value="P:isopentenyl diphosphate biosynthetic process, mevalonate pathway"/>
    <property type="evidence" value="ECO:0007669"/>
    <property type="project" value="UniProtKB-UniRule"/>
</dbReference>
<dbReference type="Proteomes" id="UP000054284">
    <property type="component" value="Unassembled WGS sequence"/>
</dbReference>
<keyword evidence="15" id="KW-1185">Reference proteome</keyword>
<dbReference type="UniPathway" id="UPA00057">
    <property type="reaction ID" value="UER00098"/>
</dbReference>
<feature type="domain" description="GHMP kinase N-terminal" evidence="12">
    <location>
        <begin position="75"/>
        <end position="157"/>
    </location>
</feature>
<gene>
    <name evidence="11" type="primary">mvk</name>
    <name evidence="14" type="ORF">ASUL_02029</name>
</gene>
<dbReference type="GO" id="GO:0005829">
    <property type="term" value="C:cytosol"/>
    <property type="evidence" value="ECO:0007669"/>
    <property type="project" value="TreeGrafter"/>
</dbReference>
<comment type="pathway">
    <text evidence="10 11">Isoprenoid biosynthesis; isopentenyl diphosphate biosynthesis via mevalonate pathway; isopentenyl diphosphate from (R)-mevalonate: step 1/3.</text>
</comment>
<evidence type="ECO:0000256" key="7">
    <source>
        <dbReference type="ARBA" id="ARBA00022842"/>
    </source>
</evidence>
<keyword evidence="4 11" id="KW-0547">Nucleotide-binding</keyword>
<dbReference type="InterPro" id="IPR006204">
    <property type="entry name" value="GHMP_kinase_N_dom"/>
</dbReference>
<evidence type="ECO:0000313" key="15">
    <source>
        <dbReference type="Proteomes" id="UP000054284"/>
    </source>
</evidence>
<evidence type="ECO:0000256" key="6">
    <source>
        <dbReference type="ARBA" id="ARBA00022840"/>
    </source>
</evidence>
<dbReference type="GO" id="GO:0005524">
    <property type="term" value="F:ATP binding"/>
    <property type="evidence" value="ECO:0007669"/>
    <property type="project" value="UniProtKB-UniRule"/>
</dbReference>
<sequence length="314" mass="33932">MIVAEVPLKVTLFGEHAVVYGEPALAMTISEKMVVRVRESDKTVISSPTLSVKGLKVSLNDLKVESEETNRILSYVIKALDYFGKKRDALIEIDSPVEPSVGLGTSAATIVGVVAAYSRFLGYELTKEEIAKISREVELSVQGLGSRMDTYTISLGGIMYFPRGAEGYERVKGDVKLVVGYVRRYSTTKDILRRVKGLKERNESLFKEIISTIGKVVDEAKKALEEGNEEKMGELMYINHGLLMSLGVTSPTVDNLVSTARLLGIKGCKMSGGGGGGAIICTKDVKSEILLNSIGAVVVSSEKSNEGVTIKEIS</sequence>
<dbReference type="HAMAP" id="MF_00217">
    <property type="entry name" value="Mevalonate_kinase"/>
    <property type="match status" value="1"/>
</dbReference>
<dbReference type="PANTHER" id="PTHR43290:SF2">
    <property type="entry name" value="MEVALONATE KINASE"/>
    <property type="match status" value="1"/>
</dbReference>
<keyword evidence="1 11" id="KW-0963">Cytoplasm</keyword>
<dbReference type="InterPro" id="IPR022937">
    <property type="entry name" value="Mevalonate_kinase_arc"/>
</dbReference>
<evidence type="ECO:0000256" key="8">
    <source>
        <dbReference type="ARBA" id="ARBA00023098"/>
    </source>
</evidence>
<comment type="cofactor">
    <cofactor evidence="11">
        <name>Mg(2+)</name>
        <dbReference type="ChEBI" id="CHEBI:18420"/>
    </cofactor>
</comment>
<dbReference type="InterPro" id="IPR013750">
    <property type="entry name" value="GHMP_kinase_C_dom"/>
</dbReference>
<name>W7KNZ9_9CREN</name>
<dbReference type="Pfam" id="PF00288">
    <property type="entry name" value="GHMP_kinases_N"/>
    <property type="match status" value="1"/>
</dbReference>
<dbReference type="SUPFAM" id="SSF55060">
    <property type="entry name" value="GHMP Kinase, C-terminal domain"/>
    <property type="match status" value="1"/>
</dbReference>
<evidence type="ECO:0000256" key="9">
    <source>
        <dbReference type="ARBA" id="ARBA00023229"/>
    </source>
</evidence>
<keyword evidence="2 11" id="KW-0444">Lipid biosynthesis</keyword>
<dbReference type="GO" id="GO:0000287">
    <property type="term" value="F:magnesium ion binding"/>
    <property type="evidence" value="ECO:0007669"/>
    <property type="project" value="UniProtKB-UniRule"/>
</dbReference>
<evidence type="ECO:0000259" key="12">
    <source>
        <dbReference type="Pfam" id="PF00288"/>
    </source>
</evidence>
<dbReference type="EMBL" id="ASRH01000002">
    <property type="protein sequence ID" value="EWG07783.1"/>
    <property type="molecule type" value="Genomic_DNA"/>
</dbReference>
<dbReference type="InterPro" id="IPR020568">
    <property type="entry name" value="Ribosomal_Su5_D2-typ_SF"/>
</dbReference>
<evidence type="ECO:0000256" key="10">
    <source>
        <dbReference type="ARBA" id="ARBA00029438"/>
    </source>
</evidence>
<feature type="domain" description="GHMP kinase C-terminal" evidence="13">
    <location>
        <begin position="221"/>
        <end position="281"/>
    </location>
</feature>
<keyword evidence="9 11" id="KW-0414">Isoprene biosynthesis</keyword>
<evidence type="ECO:0000256" key="11">
    <source>
        <dbReference type="HAMAP-Rule" id="MF_00217"/>
    </source>
</evidence>
<dbReference type="Pfam" id="PF08544">
    <property type="entry name" value="GHMP_kinases_C"/>
    <property type="match status" value="1"/>
</dbReference>
<comment type="subunit">
    <text evidence="11">Homodimer.</text>
</comment>
<accession>W7KNZ9</accession>
<comment type="function">
    <text evidence="11">Catalyzes the phosphorylation of (R)-mevalonate (MVA) to (R)-mevalonate 5-phosphate (MVAP). Functions in the mevalonate (MVA) pathway leading to isopentenyl diphosphate (IPP), a key precursor for the biosynthesis of isoprenoid compounds such as archaeal membrane lipids.</text>
</comment>
<organism evidence="14 15">
    <name type="scientific">Candidatus Aramenus sulfurataquae</name>
    <dbReference type="NCBI Taxonomy" id="1326980"/>
    <lineage>
        <taxon>Archaea</taxon>
        <taxon>Thermoproteota</taxon>
        <taxon>Thermoprotei</taxon>
        <taxon>Sulfolobales</taxon>
        <taxon>Sulfolobaceae</taxon>
        <taxon>Candidatus Aramenus</taxon>
    </lineage>
</organism>
<dbReference type="PATRIC" id="fig|1326980.6.peg.396"/>
<dbReference type="PRINTS" id="PR00959">
    <property type="entry name" value="MEVGALKINASE"/>
</dbReference>
<comment type="similarity">
    <text evidence="11">Belongs to the GHMP kinase family. Mevalonate kinase subfamily.</text>
</comment>